<evidence type="ECO:0000313" key="5">
    <source>
        <dbReference type="Proteomes" id="UP001501803"/>
    </source>
</evidence>
<feature type="repeat" description="ANK" evidence="3">
    <location>
        <begin position="281"/>
        <end position="316"/>
    </location>
</feature>
<evidence type="ECO:0000256" key="3">
    <source>
        <dbReference type="PROSITE-ProRule" id="PRU00023"/>
    </source>
</evidence>
<organism evidence="4 5">
    <name type="scientific">Leifsonia kafniensis</name>
    <dbReference type="NCBI Taxonomy" id="475957"/>
    <lineage>
        <taxon>Bacteria</taxon>
        <taxon>Bacillati</taxon>
        <taxon>Actinomycetota</taxon>
        <taxon>Actinomycetes</taxon>
        <taxon>Micrococcales</taxon>
        <taxon>Microbacteriaceae</taxon>
        <taxon>Leifsonia</taxon>
    </lineage>
</organism>
<proteinExistence type="predicted"/>
<keyword evidence="1" id="KW-0547">Nucleotide-binding</keyword>
<accession>A0ABP7KEC9</accession>
<dbReference type="InterPro" id="IPR005654">
    <property type="entry name" value="ATPase_AFG1-like"/>
</dbReference>
<protein>
    <submittedName>
        <fullName evidence="4">Cell division protein ZapE</fullName>
    </submittedName>
</protein>
<dbReference type="PANTHER" id="PTHR12169">
    <property type="entry name" value="ATPASE N2B"/>
    <property type="match status" value="1"/>
</dbReference>
<name>A0ABP7KEC9_9MICO</name>
<keyword evidence="4" id="KW-0131">Cell cycle</keyword>
<dbReference type="Proteomes" id="UP001501803">
    <property type="component" value="Unassembled WGS sequence"/>
</dbReference>
<dbReference type="InterPro" id="IPR002110">
    <property type="entry name" value="Ankyrin_rpt"/>
</dbReference>
<dbReference type="Pfam" id="PF03969">
    <property type="entry name" value="AFG1_ATPase"/>
    <property type="match status" value="1"/>
</dbReference>
<dbReference type="NCBIfam" id="NF040713">
    <property type="entry name" value="ZapE"/>
    <property type="match status" value="1"/>
</dbReference>
<evidence type="ECO:0000256" key="1">
    <source>
        <dbReference type="ARBA" id="ARBA00022741"/>
    </source>
</evidence>
<dbReference type="EMBL" id="BAABCN010000002">
    <property type="protein sequence ID" value="GAA3872278.1"/>
    <property type="molecule type" value="Genomic_DNA"/>
</dbReference>
<evidence type="ECO:0000256" key="2">
    <source>
        <dbReference type="ARBA" id="ARBA00022840"/>
    </source>
</evidence>
<dbReference type="Gene3D" id="3.40.50.300">
    <property type="entry name" value="P-loop containing nucleotide triphosphate hydrolases"/>
    <property type="match status" value="1"/>
</dbReference>
<gene>
    <name evidence="4" type="primary">zapE_2</name>
    <name evidence="4" type="ORF">GCM10022381_14180</name>
</gene>
<dbReference type="PANTHER" id="PTHR12169:SF6">
    <property type="entry name" value="AFG1-LIKE ATPASE"/>
    <property type="match status" value="1"/>
</dbReference>
<keyword evidence="4" id="KW-0132">Cell division</keyword>
<dbReference type="SUPFAM" id="SSF52540">
    <property type="entry name" value="P-loop containing nucleoside triphosphate hydrolases"/>
    <property type="match status" value="1"/>
</dbReference>
<dbReference type="InterPro" id="IPR027417">
    <property type="entry name" value="P-loop_NTPase"/>
</dbReference>
<dbReference type="RefSeq" id="WP_345063902.1">
    <property type="nucleotide sequence ID" value="NZ_BAABCN010000002.1"/>
</dbReference>
<dbReference type="PROSITE" id="PS50088">
    <property type="entry name" value="ANK_REPEAT"/>
    <property type="match status" value="1"/>
</dbReference>
<dbReference type="GO" id="GO:0051301">
    <property type="term" value="P:cell division"/>
    <property type="evidence" value="ECO:0007669"/>
    <property type="project" value="UniProtKB-KW"/>
</dbReference>
<keyword evidence="5" id="KW-1185">Reference proteome</keyword>
<evidence type="ECO:0000313" key="4">
    <source>
        <dbReference type="EMBL" id="GAA3872278.1"/>
    </source>
</evidence>
<reference evidence="5" key="1">
    <citation type="journal article" date="2019" name="Int. J. Syst. Evol. Microbiol.">
        <title>The Global Catalogue of Microorganisms (GCM) 10K type strain sequencing project: providing services to taxonomists for standard genome sequencing and annotation.</title>
        <authorList>
            <consortium name="The Broad Institute Genomics Platform"/>
            <consortium name="The Broad Institute Genome Sequencing Center for Infectious Disease"/>
            <person name="Wu L."/>
            <person name="Ma J."/>
        </authorList>
    </citation>
    <scope>NUCLEOTIDE SEQUENCE [LARGE SCALE GENOMIC DNA]</scope>
    <source>
        <strain evidence="5">JCM 17021</strain>
    </source>
</reference>
<comment type="caution">
    <text evidence="4">The sequence shown here is derived from an EMBL/GenBank/DDBJ whole genome shotgun (WGS) entry which is preliminary data.</text>
</comment>
<keyword evidence="3" id="KW-0040">ANK repeat</keyword>
<sequence length="345" mass="38051">MTAGSGRTLDPHQQHLVDRLYVLDSVLSGDETNTDARRGLYVHGAVGRGKTWICDAFFRSAPTAAKRRMHLHDLLLELHRAIWRARSSAESAGQDVTELAIDALLGDIELLYIDEFLVHDSADAVLLSRVLHAVFERGILLLTTSNDAPDDLLPSREFHALAEPAIALIEAHLDVVELGGTLDYRRVNTAGRAEQPSGFASGVWISPTELDELARTLRSPGVLRRPSAAEHTVLSTNGHDFTARRAADGVVWFHFDDVCENATALADYLNWATEFHTWVIEGLPPLHAATPQGRQRFVHIVDVLVDRDVTLHIISDSSRREIALEAGSLDATRLHSRLALLRSVS</sequence>
<keyword evidence="2" id="KW-0067">ATP-binding</keyword>